<reference evidence="4 5" key="1">
    <citation type="submission" date="2020-08" db="EMBL/GenBank/DDBJ databases">
        <title>Sequencing the genomes of 1000 actinobacteria strains.</title>
        <authorList>
            <person name="Klenk H.-P."/>
        </authorList>
    </citation>
    <scope>NUCLEOTIDE SEQUENCE [LARGE SCALE GENOMIC DNA]</scope>
    <source>
        <strain evidence="4 5">DSM 45258</strain>
    </source>
</reference>
<feature type="DNA-binding region" description="H-T-H motif" evidence="2">
    <location>
        <begin position="41"/>
        <end position="60"/>
    </location>
</feature>
<dbReference type="SUPFAM" id="SSF48498">
    <property type="entry name" value="Tetracyclin repressor-like, C-terminal domain"/>
    <property type="match status" value="1"/>
</dbReference>
<dbReference type="InterPro" id="IPR036271">
    <property type="entry name" value="Tet_transcr_reg_TetR-rel_C_sf"/>
</dbReference>
<dbReference type="AlphaFoldDB" id="A0A839RJT4"/>
<gene>
    <name evidence="4" type="ORF">FHU29_000820</name>
</gene>
<dbReference type="SUPFAM" id="SSF46689">
    <property type="entry name" value="Homeodomain-like"/>
    <property type="match status" value="1"/>
</dbReference>
<evidence type="ECO:0000256" key="2">
    <source>
        <dbReference type="PROSITE-ProRule" id="PRU00335"/>
    </source>
</evidence>
<keyword evidence="5" id="KW-1185">Reference proteome</keyword>
<dbReference type="OrthoDB" id="4802216at2"/>
<sequence length="214" mass="23229">MDTPGGKYGGETAVQRKTARRAKLISAALDIVADGGAGRLTVRGVCGMARLNDRYFYENFRDCDQLLLEALEQEMAQGVEHLLGAVGAAPAEIRAKVRAAVEAAFDFVIADERRGKLLIAAQTSEALRPRRDELIRSLAQIMSIQSMELLDSRHLSKSDAELAGLSLVSGGLEVATMWLRGELSTSKNHLVNFIVALILTTAEMSTALERELTD</sequence>
<dbReference type="InterPro" id="IPR009057">
    <property type="entry name" value="Homeodomain-like_sf"/>
</dbReference>
<dbReference type="GO" id="GO:0003677">
    <property type="term" value="F:DNA binding"/>
    <property type="evidence" value="ECO:0007669"/>
    <property type="project" value="UniProtKB-UniRule"/>
</dbReference>
<evidence type="ECO:0000313" key="5">
    <source>
        <dbReference type="Proteomes" id="UP000567922"/>
    </source>
</evidence>
<keyword evidence="1 2" id="KW-0238">DNA-binding</keyword>
<evidence type="ECO:0000259" key="3">
    <source>
        <dbReference type="PROSITE" id="PS50977"/>
    </source>
</evidence>
<accession>A0A839RJT4</accession>
<dbReference type="Proteomes" id="UP000567922">
    <property type="component" value="Unassembled WGS sequence"/>
</dbReference>
<name>A0A839RJT4_9ACTN</name>
<protein>
    <submittedName>
        <fullName evidence="4">AcrR family transcriptional regulator</fullName>
    </submittedName>
</protein>
<comment type="caution">
    <text evidence="4">The sequence shown here is derived from an EMBL/GenBank/DDBJ whole genome shotgun (WGS) entry which is preliminary data.</text>
</comment>
<feature type="domain" description="HTH tetR-type" evidence="3">
    <location>
        <begin position="18"/>
        <end position="78"/>
    </location>
</feature>
<organism evidence="4 5">
    <name type="scientific">Hoyosella altamirensis</name>
    <dbReference type="NCBI Taxonomy" id="616997"/>
    <lineage>
        <taxon>Bacteria</taxon>
        <taxon>Bacillati</taxon>
        <taxon>Actinomycetota</taxon>
        <taxon>Actinomycetes</taxon>
        <taxon>Mycobacteriales</taxon>
        <taxon>Hoyosellaceae</taxon>
        <taxon>Hoyosella</taxon>
    </lineage>
</organism>
<dbReference type="EMBL" id="JACHWS010000001">
    <property type="protein sequence ID" value="MBB3036386.1"/>
    <property type="molecule type" value="Genomic_DNA"/>
</dbReference>
<dbReference type="InterPro" id="IPR001647">
    <property type="entry name" value="HTH_TetR"/>
</dbReference>
<dbReference type="RefSeq" id="WP_064440273.1">
    <property type="nucleotide sequence ID" value="NZ_BDDI01000007.1"/>
</dbReference>
<evidence type="ECO:0000313" key="4">
    <source>
        <dbReference type="EMBL" id="MBB3036386.1"/>
    </source>
</evidence>
<proteinExistence type="predicted"/>
<dbReference type="PROSITE" id="PS50977">
    <property type="entry name" value="HTH_TETR_2"/>
    <property type="match status" value="1"/>
</dbReference>
<dbReference type="Gene3D" id="1.10.357.10">
    <property type="entry name" value="Tetracycline Repressor, domain 2"/>
    <property type="match status" value="1"/>
</dbReference>
<evidence type="ECO:0000256" key="1">
    <source>
        <dbReference type="ARBA" id="ARBA00023125"/>
    </source>
</evidence>